<sequence>MITEYDANTEMESSFLSNLFIQKLKQSKKQNTTVAQITASFTKEKKPFTIEIIKKKKLNREVDAKTKM</sequence>
<dbReference type="Proteomes" id="UP000887458">
    <property type="component" value="Unassembled WGS sequence"/>
</dbReference>
<accession>A0ABQ8JKG8</accession>
<protein>
    <submittedName>
        <fullName evidence="1">Uncharacterized protein</fullName>
    </submittedName>
</protein>
<dbReference type="EMBL" id="NJHN03000035">
    <property type="protein sequence ID" value="KAH9422937.1"/>
    <property type="molecule type" value="Genomic_DNA"/>
</dbReference>
<evidence type="ECO:0000313" key="2">
    <source>
        <dbReference type="Proteomes" id="UP000887458"/>
    </source>
</evidence>
<reference evidence="1 2" key="1">
    <citation type="journal article" date="2018" name="J. Allergy Clin. Immunol.">
        <title>High-quality assembly of Dermatophagoides pteronyssinus genome and transcriptome reveals a wide range of novel allergens.</title>
        <authorList>
            <person name="Liu X.Y."/>
            <person name="Yang K.Y."/>
            <person name="Wang M.Q."/>
            <person name="Kwok J.S."/>
            <person name="Zeng X."/>
            <person name="Yang Z."/>
            <person name="Xiao X.J."/>
            <person name="Lau C.P."/>
            <person name="Li Y."/>
            <person name="Huang Z.M."/>
            <person name="Ba J.G."/>
            <person name="Yim A.K."/>
            <person name="Ouyang C.Y."/>
            <person name="Ngai S.M."/>
            <person name="Chan T.F."/>
            <person name="Leung E.L."/>
            <person name="Liu L."/>
            <person name="Liu Z.G."/>
            <person name="Tsui S.K."/>
        </authorList>
    </citation>
    <scope>NUCLEOTIDE SEQUENCE [LARGE SCALE GENOMIC DNA]</scope>
    <source>
        <strain evidence="1">Derp</strain>
    </source>
</reference>
<proteinExistence type="predicted"/>
<organism evidence="1 2">
    <name type="scientific">Dermatophagoides pteronyssinus</name>
    <name type="common">European house dust mite</name>
    <dbReference type="NCBI Taxonomy" id="6956"/>
    <lineage>
        <taxon>Eukaryota</taxon>
        <taxon>Metazoa</taxon>
        <taxon>Ecdysozoa</taxon>
        <taxon>Arthropoda</taxon>
        <taxon>Chelicerata</taxon>
        <taxon>Arachnida</taxon>
        <taxon>Acari</taxon>
        <taxon>Acariformes</taxon>
        <taxon>Sarcoptiformes</taxon>
        <taxon>Astigmata</taxon>
        <taxon>Psoroptidia</taxon>
        <taxon>Analgoidea</taxon>
        <taxon>Pyroglyphidae</taxon>
        <taxon>Dermatophagoidinae</taxon>
        <taxon>Dermatophagoides</taxon>
    </lineage>
</organism>
<reference evidence="1 2" key="2">
    <citation type="journal article" date="2022" name="Mol. Biol. Evol.">
        <title>Comparative Genomics Reveals Insights into the Divergent Evolution of Astigmatic Mites and Household Pest Adaptations.</title>
        <authorList>
            <person name="Xiong Q."/>
            <person name="Wan A.T."/>
            <person name="Liu X."/>
            <person name="Fung C.S."/>
            <person name="Xiao X."/>
            <person name="Malainual N."/>
            <person name="Hou J."/>
            <person name="Wang L."/>
            <person name="Wang M."/>
            <person name="Yang K.Y."/>
            <person name="Cui Y."/>
            <person name="Leung E.L."/>
            <person name="Nong W."/>
            <person name="Shin S.K."/>
            <person name="Au S.W."/>
            <person name="Jeong K.Y."/>
            <person name="Chew F.T."/>
            <person name="Hui J.H."/>
            <person name="Leung T.F."/>
            <person name="Tungtrongchitr A."/>
            <person name="Zhong N."/>
            <person name="Liu Z."/>
            <person name="Tsui S.K."/>
        </authorList>
    </citation>
    <scope>NUCLEOTIDE SEQUENCE [LARGE SCALE GENOMIC DNA]</scope>
    <source>
        <strain evidence="1">Derp</strain>
    </source>
</reference>
<gene>
    <name evidence="1" type="ORF">DERP_008204</name>
</gene>
<comment type="caution">
    <text evidence="1">The sequence shown here is derived from an EMBL/GenBank/DDBJ whole genome shotgun (WGS) entry which is preliminary data.</text>
</comment>
<evidence type="ECO:0000313" key="1">
    <source>
        <dbReference type="EMBL" id="KAH9422937.1"/>
    </source>
</evidence>
<name>A0ABQ8JKG8_DERPT</name>
<keyword evidence="2" id="KW-1185">Reference proteome</keyword>